<reference evidence="3" key="2">
    <citation type="journal article" date="2021" name="Microbiome">
        <title>Successional dynamics and alternative stable states in a saline activated sludge microbial community over 9 years.</title>
        <authorList>
            <person name="Wang Y."/>
            <person name="Ye J."/>
            <person name="Ju F."/>
            <person name="Liu L."/>
            <person name="Boyd J.A."/>
            <person name="Deng Y."/>
            <person name="Parks D.H."/>
            <person name="Jiang X."/>
            <person name="Yin X."/>
            <person name="Woodcroft B.J."/>
            <person name="Tyson G.W."/>
            <person name="Hugenholtz P."/>
            <person name="Polz M.F."/>
            <person name="Zhang T."/>
        </authorList>
    </citation>
    <scope>NUCLEOTIDE SEQUENCE</scope>
    <source>
        <strain evidence="3">HKST-UBA03</strain>
    </source>
</reference>
<reference evidence="3" key="1">
    <citation type="submission" date="2020-04" db="EMBL/GenBank/DDBJ databases">
        <authorList>
            <person name="Zhang T."/>
        </authorList>
    </citation>
    <scope>NUCLEOTIDE SEQUENCE</scope>
    <source>
        <strain evidence="3">HKST-UBA03</strain>
    </source>
</reference>
<dbReference type="AlphaFoldDB" id="A0A955LJU6"/>
<dbReference type="PROSITE" id="PS50072">
    <property type="entry name" value="CSA_PPIASE_2"/>
    <property type="match status" value="1"/>
</dbReference>
<protein>
    <recommendedName>
        <fullName evidence="1">Peptidyl-prolyl cis-trans isomerase</fullName>
        <shortName evidence="1">PPIase</shortName>
        <ecNumber evidence="1">5.2.1.8</ecNumber>
    </recommendedName>
</protein>
<evidence type="ECO:0000259" key="2">
    <source>
        <dbReference type="PROSITE" id="PS50072"/>
    </source>
</evidence>
<evidence type="ECO:0000256" key="1">
    <source>
        <dbReference type="RuleBase" id="RU363019"/>
    </source>
</evidence>
<gene>
    <name evidence="3" type="ORF">KC614_02530</name>
</gene>
<evidence type="ECO:0000313" key="3">
    <source>
        <dbReference type="EMBL" id="MCA9392057.1"/>
    </source>
</evidence>
<dbReference type="GO" id="GO:0006457">
    <property type="term" value="P:protein folding"/>
    <property type="evidence" value="ECO:0007669"/>
    <property type="project" value="InterPro"/>
</dbReference>
<dbReference type="InterPro" id="IPR002130">
    <property type="entry name" value="Cyclophilin-type_PPIase_dom"/>
</dbReference>
<dbReference type="InterPro" id="IPR029000">
    <property type="entry name" value="Cyclophilin-like_dom_sf"/>
</dbReference>
<dbReference type="Proteomes" id="UP000751518">
    <property type="component" value="Unassembled WGS sequence"/>
</dbReference>
<keyword evidence="1" id="KW-0697">Rotamase</keyword>
<dbReference type="Pfam" id="PF00160">
    <property type="entry name" value="Pro_isomerase"/>
    <property type="match status" value="1"/>
</dbReference>
<proteinExistence type="inferred from homology"/>
<comment type="caution">
    <text evidence="3">The sequence shown here is derived from an EMBL/GenBank/DDBJ whole genome shotgun (WGS) entry which is preliminary data.</text>
</comment>
<comment type="catalytic activity">
    <reaction evidence="1">
        <text>[protein]-peptidylproline (omega=180) = [protein]-peptidylproline (omega=0)</text>
        <dbReference type="Rhea" id="RHEA:16237"/>
        <dbReference type="Rhea" id="RHEA-COMP:10747"/>
        <dbReference type="Rhea" id="RHEA-COMP:10748"/>
        <dbReference type="ChEBI" id="CHEBI:83833"/>
        <dbReference type="ChEBI" id="CHEBI:83834"/>
        <dbReference type="EC" id="5.2.1.8"/>
    </reaction>
</comment>
<dbReference type="EMBL" id="JAGQKZ010000016">
    <property type="protein sequence ID" value="MCA9392057.1"/>
    <property type="molecule type" value="Genomic_DNA"/>
</dbReference>
<organism evidence="3 4">
    <name type="scientific">candidate division WWE3 bacterium</name>
    <dbReference type="NCBI Taxonomy" id="2053526"/>
    <lineage>
        <taxon>Bacteria</taxon>
        <taxon>Katanobacteria</taxon>
    </lineage>
</organism>
<dbReference type="InterPro" id="IPR020892">
    <property type="entry name" value="Cyclophilin-type_PPIase_CS"/>
</dbReference>
<dbReference type="PRINTS" id="PR00153">
    <property type="entry name" value="CSAPPISMRASE"/>
</dbReference>
<evidence type="ECO:0000313" key="4">
    <source>
        <dbReference type="Proteomes" id="UP000751518"/>
    </source>
</evidence>
<dbReference type="PROSITE" id="PS00170">
    <property type="entry name" value="CSA_PPIASE_1"/>
    <property type="match status" value="1"/>
</dbReference>
<keyword evidence="1 3" id="KW-0413">Isomerase</keyword>
<accession>A0A955LJU6</accession>
<dbReference type="PANTHER" id="PTHR45625">
    <property type="entry name" value="PEPTIDYL-PROLYL CIS-TRANS ISOMERASE-RELATED"/>
    <property type="match status" value="1"/>
</dbReference>
<name>A0A955LJU6_UNCKA</name>
<dbReference type="GO" id="GO:0003755">
    <property type="term" value="F:peptidyl-prolyl cis-trans isomerase activity"/>
    <property type="evidence" value="ECO:0007669"/>
    <property type="project" value="UniProtKB-UniRule"/>
</dbReference>
<dbReference type="PANTHER" id="PTHR45625:SF16">
    <property type="entry name" value="PEPTIDYL-PROLYL CIS-TRANS ISOMERASE"/>
    <property type="match status" value="1"/>
</dbReference>
<dbReference type="InterPro" id="IPR044666">
    <property type="entry name" value="Cyclophilin_A-like"/>
</dbReference>
<dbReference type="EC" id="5.2.1.8" evidence="1"/>
<dbReference type="CDD" id="cd00317">
    <property type="entry name" value="cyclophilin"/>
    <property type="match status" value="1"/>
</dbReference>
<comment type="similarity">
    <text evidence="1">Belongs to the cyclophilin-type PPIase family.</text>
</comment>
<dbReference type="Gene3D" id="2.40.100.10">
    <property type="entry name" value="Cyclophilin-like"/>
    <property type="match status" value="1"/>
</dbReference>
<sequence>MSPTPTPTPPIEMFLKQDQTYDAILHTTEGDIKIKLFQNEVPVAANNFAMLVRDGFYNGLTFHRVVEGFMIQGGDPNGDGTGDPGYSFADEAITRDYTRGTIAYANSGPNTNGSQFFIMHQDYGLAKNYVIFGEVTEGMDVVDKIATAETKYDDFGYEKSVPIDPVTITSAELVEE</sequence>
<feature type="domain" description="PPIase cyclophilin-type" evidence="2">
    <location>
        <begin position="30"/>
        <end position="173"/>
    </location>
</feature>
<dbReference type="SUPFAM" id="SSF50891">
    <property type="entry name" value="Cyclophilin-like"/>
    <property type="match status" value="1"/>
</dbReference>
<comment type="function">
    <text evidence="1">PPIases accelerate the folding of proteins. It catalyzes the cis-trans isomerization of proline imidic peptide bonds in oligopeptides.</text>
</comment>